<feature type="domain" description="TonB-dependent receptor plug" evidence="9">
    <location>
        <begin position="138"/>
        <end position="256"/>
    </location>
</feature>
<keyword evidence="4 7" id="KW-0812">Transmembrane</keyword>
<dbReference type="PROSITE" id="PS52016">
    <property type="entry name" value="TONB_DEPENDENT_REC_3"/>
    <property type="match status" value="1"/>
</dbReference>
<dbReference type="Pfam" id="PF07715">
    <property type="entry name" value="Plug"/>
    <property type="match status" value="1"/>
</dbReference>
<keyword evidence="2 7" id="KW-0813">Transport</keyword>
<evidence type="ECO:0000256" key="7">
    <source>
        <dbReference type="PROSITE-ProRule" id="PRU01360"/>
    </source>
</evidence>
<reference evidence="11" key="1">
    <citation type="journal article" date="2019" name="Int. J. Syst. Evol. Microbiol.">
        <title>The Global Catalogue of Microorganisms (GCM) 10K type strain sequencing project: providing services to taxonomists for standard genome sequencing and annotation.</title>
        <authorList>
            <consortium name="The Broad Institute Genomics Platform"/>
            <consortium name="The Broad Institute Genome Sequencing Center for Infectious Disease"/>
            <person name="Wu L."/>
            <person name="Ma J."/>
        </authorList>
    </citation>
    <scope>NUCLEOTIDE SEQUENCE [LARGE SCALE GENOMIC DNA]</scope>
    <source>
        <strain evidence="11">KCTC 42456</strain>
    </source>
</reference>
<evidence type="ECO:0000259" key="9">
    <source>
        <dbReference type="Pfam" id="PF07715"/>
    </source>
</evidence>
<evidence type="ECO:0000256" key="5">
    <source>
        <dbReference type="ARBA" id="ARBA00023136"/>
    </source>
</evidence>
<dbReference type="InterPro" id="IPR012910">
    <property type="entry name" value="Plug_dom"/>
</dbReference>
<dbReference type="SUPFAM" id="SSF56935">
    <property type="entry name" value="Porins"/>
    <property type="match status" value="1"/>
</dbReference>
<comment type="similarity">
    <text evidence="7">Belongs to the TonB-dependent receptor family.</text>
</comment>
<evidence type="ECO:0000256" key="6">
    <source>
        <dbReference type="ARBA" id="ARBA00023237"/>
    </source>
</evidence>
<dbReference type="Pfam" id="PF13715">
    <property type="entry name" value="CarbopepD_reg_2"/>
    <property type="match status" value="1"/>
</dbReference>
<feature type="signal peptide" evidence="8">
    <location>
        <begin position="1"/>
        <end position="27"/>
    </location>
</feature>
<gene>
    <name evidence="10" type="ORF">ACFSSE_14965</name>
</gene>
<keyword evidence="11" id="KW-1185">Reference proteome</keyword>
<dbReference type="InterPro" id="IPR023996">
    <property type="entry name" value="TonB-dep_OMP_SusC/RagA"/>
</dbReference>
<dbReference type="InterPro" id="IPR036942">
    <property type="entry name" value="Beta-barrel_TonB_sf"/>
</dbReference>
<organism evidence="10 11">
    <name type="scientific">Pedobacter alpinus</name>
    <dbReference type="NCBI Taxonomy" id="1590643"/>
    <lineage>
        <taxon>Bacteria</taxon>
        <taxon>Pseudomonadati</taxon>
        <taxon>Bacteroidota</taxon>
        <taxon>Sphingobacteriia</taxon>
        <taxon>Sphingobacteriales</taxon>
        <taxon>Sphingobacteriaceae</taxon>
        <taxon>Pedobacter</taxon>
    </lineage>
</organism>
<keyword evidence="5 7" id="KW-0472">Membrane</keyword>
<evidence type="ECO:0000256" key="3">
    <source>
        <dbReference type="ARBA" id="ARBA00022452"/>
    </source>
</evidence>
<dbReference type="NCBIfam" id="TIGR04056">
    <property type="entry name" value="OMP_RagA_SusC"/>
    <property type="match status" value="1"/>
</dbReference>
<dbReference type="RefSeq" id="WP_379041667.1">
    <property type="nucleotide sequence ID" value="NZ_JBHSKW010000016.1"/>
</dbReference>
<evidence type="ECO:0000256" key="2">
    <source>
        <dbReference type="ARBA" id="ARBA00022448"/>
    </source>
</evidence>
<dbReference type="Gene3D" id="2.60.40.1120">
    <property type="entry name" value="Carboxypeptidase-like, regulatory domain"/>
    <property type="match status" value="1"/>
</dbReference>
<name>A0ABW5TV80_9SPHI</name>
<protein>
    <submittedName>
        <fullName evidence="10">SusC/RagA family TonB-linked outer membrane protein</fullName>
    </submittedName>
</protein>
<keyword evidence="6 7" id="KW-0998">Cell outer membrane</keyword>
<sequence length="1065" mass="117085">MQIKTKNILKYSCLITLSALSLNVAIAQQSDKSTAKIIAKTAIIPIKGIIKDALTGKPIGGVNVSVPGYSAAITDDNGNFNINTLYGNATLIVSASGFQNKEFPLKGRTNVIISLYEAGYSSFYNQVNLSTGLKTESKVPFAVKSLNVEKSQWELASETPGTYLQGRMAGLYSTRRSGTSNSDATLWLRGFNSLYATNKPLVVVDGMIYDTEDYSSELIGNNFNTPFANIDVKDIEDITIIKDGSSLYGTKGANGVILISTTHPKDLTTKLDVAVYSGFNQQPKNLPLLNASGYRSYLTQLLQTRGLSQNQIQNQPYNNDNPANPNFFTYNNNTNWQNEVMENSYNQNYYMKVTGGDNIARYALSLGYQDDGSVIKNSDFSKYSMRLNGDLNLTPKLTLQANLSFYYNEQNLRNQGNNFATTSPLYLGLTKAPFLAKNVFAADGTESPNFSGTDIFNVSNPAVLVSENTVGINRAYRFFGNLHFGYKFNDNLKAVTIAGITYDKGRENFFLPQIGVTSDTLNTAIALNRSGSEIQRLYSIFNDTYLDYNKSFNSKNNFSSRLGLRTQTNSAESDFGLGFNSATDDFLSVGAGSTTLRRVGGILGDWNWLNLYMANSYSIASKYFFALNLALDGSSRFGKNAQNGAVGIGENKFAFMPSIGAGWLISSEDFMANNKFIDFLKLRASYGITGNDDIGNYAARSYYVSQNLVGVQGLVRGNIGNSSLQWEAVKKINLGLDLAVLKEKLSLTFDVFSNRTSNMVIFESVNSFTGFDFVINNSAGMRTNGYEVSANSRVLGKKDVKLDLGFSISQYRNQITSLPSGQFLTQFGGATYITKEGQDANLFYGLTSNGIFRTNAEAAASGLQRRLPNASLVPYQGGDVRFVDLNGDDVIDDEDRTVIGNPNPDFIGMFNSAISYKNFSLNAMFNFSVGNDLYNGTRNVLEGMRGFENQTQVVLNRWRADGQVTNTPRANWGDPMGNAQFSDRFVEDGSYLRLRTIALSYNIPVKDKLIKGAKIYITANNLFTLTNYLGYDPEFSANSALFAQGVDTGLIPQVRTFQLGFKLGL</sequence>
<dbReference type="EMBL" id="JBHULV010000051">
    <property type="protein sequence ID" value="MFD2733009.1"/>
    <property type="molecule type" value="Genomic_DNA"/>
</dbReference>
<dbReference type="InterPro" id="IPR008969">
    <property type="entry name" value="CarboxyPept-like_regulatory"/>
</dbReference>
<keyword evidence="8" id="KW-0732">Signal</keyword>
<dbReference type="Gene3D" id="2.170.130.10">
    <property type="entry name" value="TonB-dependent receptor, plug domain"/>
    <property type="match status" value="1"/>
</dbReference>
<evidence type="ECO:0000256" key="8">
    <source>
        <dbReference type="SAM" id="SignalP"/>
    </source>
</evidence>
<feature type="chain" id="PRO_5046794419" evidence="8">
    <location>
        <begin position="28"/>
        <end position="1065"/>
    </location>
</feature>
<evidence type="ECO:0000313" key="11">
    <source>
        <dbReference type="Proteomes" id="UP001597546"/>
    </source>
</evidence>
<comment type="subcellular location">
    <subcellularLocation>
        <location evidence="1 7">Cell outer membrane</location>
        <topology evidence="1 7">Multi-pass membrane protein</topology>
    </subcellularLocation>
</comment>
<dbReference type="InterPro" id="IPR039426">
    <property type="entry name" value="TonB-dep_rcpt-like"/>
</dbReference>
<dbReference type="Gene3D" id="2.40.170.20">
    <property type="entry name" value="TonB-dependent receptor, beta-barrel domain"/>
    <property type="match status" value="1"/>
</dbReference>
<keyword evidence="3 7" id="KW-1134">Transmembrane beta strand</keyword>
<evidence type="ECO:0000256" key="1">
    <source>
        <dbReference type="ARBA" id="ARBA00004571"/>
    </source>
</evidence>
<dbReference type="Proteomes" id="UP001597546">
    <property type="component" value="Unassembled WGS sequence"/>
</dbReference>
<evidence type="ECO:0000256" key="4">
    <source>
        <dbReference type="ARBA" id="ARBA00022692"/>
    </source>
</evidence>
<evidence type="ECO:0000313" key="10">
    <source>
        <dbReference type="EMBL" id="MFD2733009.1"/>
    </source>
</evidence>
<accession>A0ABW5TV80</accession>
<proteinExistence type="inferred from homology"/>
<dbReference type="SUPFAM" id="SSF49464">
    <property type="entry name" value="Carboxypeptidase regulatory domain-like"/>
    <property type="match status" value="1"/>
</dbReference>
<comment type="caution">
    <text evidence="10">The sequence shown here is derived from an EMBL/GenBank/DDBJ whole genome shotgun (WGS) entry which is preliminary data.</text>
</comment>
<dbReference type="InterPro" id="IPR037066">
    <property type="entry name" value="Plug_dom_sf"/>
</dbReference>